<evidence type="ECO:0000256" key="4">
    <source>
        <dbReference type="ARBA" id="ARBA00022525"/>
    </source>
</evidence>
<protein>
    <recommendedName>
        <fullName evidence="12">Polygalacturonase</fullName>
    </recommendedName>
</protein>
<proteinExistence type="inferred from homology"/>
<evidence type="ECO:0000313" key="11">
    <source>
        <dbReference type="Proteomes" id="UP001314170"/>
    </source>
</evidence>
<evidence type="ECO:0000256" key="9">
    <source>
        <dbReference type="SAM" id="SignalP"/>
    </source>
</evidence>
<name>A0AAV1SBI1_9ROSI</name>
<keyword evidence="5 8" id="KW-0378">Hydrolase</keyword>
<keyword evidence="6 8" id="KW-0326">Glycosidase</keyword>
<dbReference type="InterPro" id="IPR000743">
    <property type="entry name" value="Glyco_hydro_28"/>
</dbReference>
<keyword evidence="3" id="KW-0134">Cell wall</keyword>
<evidence type="ECO:0000256" key="3">
    <source>
        <dbReference type="ARBA" id="ARBA00022512"/>
    </source>
</evidence>
<comment type="similarity">
    <text evidence="2 8">Belongs to the glycosyl hydrolase 28 family.</text>
</comment>
<dbReference type="Proteomes" id="UP001314170">
    <property type="component" value="Unassembled WGS sequence"/>
</dbReference>
<dbReference type="GO" id="GO:0004650">
    <property type="term" value="F:polygalacturonase activity"/>
    <property type="evidence" value="ECO:0007669"/>
    <property type="project" value="InterPro"/>
</dbReference>
<keyword evidence="7" id="KW-0961">Cell wall biogenesis/degradation</keyword>
<feature type="signal peptide" evidence="9">
    <location>
        <begin position="1"/>
        <end position="21"/>
    </location>
</feature>
<evidence type="ECO:0008006" key="12">
    <source>
        <dbReference type="Google" id="ProtNLM"/>
    </source>
</evidence>
<evidence type="ECO:0000256" key="5">
    <source>
        <dbReference type="ARBA" id="ARBA00022801"/>
    </source>
</evidence>
<organism evidence="10 11">
    <name type="scientific">Dovyalis caffra</name>
    <dbReference type="NCBI Taxonomy" id="77055"/>
    <lineage>
        <taxon>Eukaryota</taxon>
        <taxon>Viridiplantae</taxon>
        <taxon>Streptophyta</taxon>
        <taxon>Embryophyta</taxon>
        <taxon>Tracheophyta</taxon>
        <taxon>Spermatophyta</taxon>
        <taxon>Magnoliopsida</taxon>
        <taxon>eudicotyledons</taxon>
        <taxon>Gunneridae</taxon>
        <taxon>Pentapetalae</taxon>
        <taxon>rosids</taxon>
        <taxon>fabids</taxon>
        <taxon>Malpighiales</taxon>
        <taxon>Salicaceae</taxon>
        <taxon>Flacourtieae</taxon>
        <taxon>Dovyalis</taxon>
    </lineage>
</organism>
<sequence length="245" mass="26081">MAIVGSILVLGLALLCSVADGALRQRIGLSHHRRSLIDGSGGAVTVFDVTQHGAKADDRTDNAEAFIQTWRLACDSSVPAKLVIPKGTFLTSPVVFQGPCNGTEPQIFEIQGTVKATTDLSEYSSPEWILFERINGFTLNGGGAFDGQGSAVWKYNDCHRNKECQPLPSPSQVKISDVHYKNIKGTSTSAVAVNFLCSSLVPCEGLELVDIDLAYVGAKANMPLSSSCLNAHFTSGGKQNPPRCP</sequence>
<reference evidence="10 11" key="1">
    <citation type="submission" date="2024-01" db="EMBL/GenBank/DDBJ databases">
        <authorList>
            <person name="Waweru B."/>
        </authorList>
    </citation>
    <scope>NUCLEOTIDE SEQUENCE [LARGE SCALE GENOMIC DNA]</scope>
</reference>
<dbReference type="Gene3D" id="2.160.20.10">
    <property type="entry name" value="Single-stranded right-handed beta-helix, Pectin lyase-like"/>
    <property type="match status" value="2"/>
</dbReference>
<feature type="chain" id="PRO_5043606571" description="Polygalacturonase" evidence="9">
    <location>
        <begin position="22"/>
        <end position="245"/>
    </location>
</feature>
<dbReference type="GO" id="GO:0071555">
    <property type="term" value="P:cell wall organization"/>
    <property type="evidence" value="ECO:0007669"/>
    <property type="project" value="UniProtKB-KW"/>
</dbReference>
<comment type="caution">
    <text evidence="10">The sequence shown here is derived from an EMBL/GenBank/DDBJ whole genome shotgun (WGS) entry which is preliminary data.</text>
</comment>
<keyword evidence="9" id="KW-0732">Signal</keyword>
<evidence type="ECO:0000256" key="1">
    <source>
        <dbReference type="ARBA" id="ARBA00004191"/>
    </source>
</evidence>
<dbReference type="SUPFAM" id="SSF51126">
    <property type="entry name" value="Pectin lyase-like"/>
    <property type="match status" value="2"/>
</dbReference>
<evidence type="ECO:0000256" key="8">
    <source>
        <dbReference type="RuleBase" id="RU361169"/>
    </source>
</evidence>
<dbReference type="Pfam" id="PF00295">
    <property type="entry name" value="Glyco_hydro_28"/>
    <property type="match status" value="2"/>
</dbReference>
<dbReference type="GO" id="GO:0005975">
    <property type="term" value="P:carbohydrate metabolic process"/>
    <property type="evidence" value="ECO:0007669"/>
    <property type="project" value="InterPro"/>
</dbReference>
<dbReference type="InterPro" id="IPR011050">
    <property type="entry name" value="Pectin_lyase_fold/virulence"/>
</dbReference>
<keyword evidence="11" id="KW-1185">Reference proteome</keyword>
<evidence type="ECO:0000256" key="7">
    <source>
        <dbReference type="ARBA" id="ARBA00023316"/>
    </source>
</evidence>
<accession>A0AAV1SBI1</accession>
<dbReference type="InterPro" id="IPR012334">
    <property type="entry name" value="Pectin_lyas_fold"/>
</dbReference>
<keyword evidence="4" id="KW-0964">Secreted</keyword>
<comment type="subcellular location">
    <subcellularLocation>
        <location evidence="1">Secreted</location>
        <location evidence="1">Cell wall</location>
    </subcellularLocation>
</comment>
<evidence type="ECO:0000313" key="10">
    <source>
        <dbReference type="EMBL" id="CAK7348345.1"/>
    </source>
</evidence>
<dbReference type="PANTHER" id="PTHR31375">
    <property type="match status" value="1"/>
</dbReference>
<dbReference type="AlphaFoldDB" id="A0AAV1SBI1"/>
<gene>
    <name evidence="10" type="ORF">DCAF_LOCUS21042</name>
</gene>
<evidence type="ECO:0000256" key="2">
    <source>
        <dbReference type="ARBA" id="ARBA00008834"/>
    </source>
</evidence>
<dbReference type="EMBL" id="CAWUPB010001173">
    <property type="protein sequence ID" value="CAK7348345.1"/>
    <property type="molecule type" value="Genomic_DNA"/>
</dbReference>
<evidence type="ECO:0000256" key="6">
    <source>
        <dbReference type="ARBA" id="ARBA00023295"/>
    </source>
</evidence>